<proteinExistence type="inferred from homology"/>
<dbReference type="Gene3D" id="3.40.50.1360">
    <property type="match status" value="1"/>
</dbReference>
<evidence type="ECO:0000259" key="8">
    <source>
        <dbReference type="Pfam" id="PF01182"/>
    </source>
</evidence>
<dbReference type="EC" id="3.1.1.31" evidence="5 7"/>
<dbReference type="UniPathway" id="UPA00115">
    <property type="reaction ID" value="UER00409"/>
</dbReference>
<dbReference type="EMBL" id="VBOZ01000029">
    <property type="protein sequence ID" value="TMQ63773.1"/>
    <property type="molecule type" value="Genomic_DNA"/>
</dbReference>
<evidence type="ECO:0000256" key="1">
    <source>
        <dbReference type="ARBA" id="ARBA00000832"/>
    </source>
</evidence>
<dbReference type="GO" id="GO:0017057">
    <property type="term" value="F:6-phosphogluconolactonase activity"/>
    <property type="evidence" value="ECO:0007669"/>
    <property type="project" value="UniProtKB-UniRule"/>
</dbReference>
<sequence>MVSVTVEVLADAEAVARRAADVIAEVARASVAARGRFLFATSGGETPRRMLQLLAKEDIPWSDVHLFQVDERVAPAGSPDRNLTQLLENLVARIELPPGHLHAMPVEETDLESAAKRYAATLQEVAGNPATLDLVHLGLGADGHTASLVPGDPALEIDDADVAVSAPYQGYRRMTLTLPALNRGLRVLWVVTGAGKAEALARLRRGDRLIPAGRVRGDRTVVVTDTP</sequence>
<dbReference type="InterPro" id="IPR005900">
    <property type="entry name" value="6-phosphogluconolactonase_DevB"/>
</dbReference>
<dbReference type="PANTHER" id="PTHR11054:SF0">
    <property type="entry name" value="6-PHOSPHOGLUCONOLACTONASE"/>
    <property type="match status" value="1"/>
</dbReference>
<dbReference type="Proteomes" id="UP000317691">
    <property type="component" value="Unassembled WGS sequence"/>
</dbReference>
<evidence type="ECO:0000313" key="10">
    <source>
        <dbReference type="Proteomes" id="UP000317691"/>
    </source>
</evidence>
<evidence type="ECO:0000256" key="6">
    <source>
        <dbReference type="ARBA" id="ARBA00020337"/>
    </source>
</evidence>
<dbReference type="CDD" id="cd01400">
    <property type="entry name" value="6PGL"/>
    <property type="match status" value="1"/>
</dbReference>
<comment type="catalytic activity">
    <reaction evidence="1 7">
        <text>6-phospho-D-glucono-1,5-lactone + H2O = 6-phospho-D-gluconate + H(+)</text>
        <dbReference type="Rhea" id="RHEA:12556"/>
        <dbReference type="ChEBI" id="CHEBI:15377"/>
        <dbReference type="ChEBI" id="CHEBI:15378"/>
        <dbReference type="ChEBI" id="CHEBI:57955"/>
        <dbReference type="ChEBI" id="CHEBI:58759"/>
        <dbReference type="EC" id="3.1.1.31"/>
    </reaction>
</comment>
<dbReference type="GO" id="GO:0005975">
    <property type="term" value="P:carbohydrate metabolic process"/>
    <property type="evidence" value="ECO:0007669"/>
    <property type="project" value="UniProtKB-UniRule"/>
</dbReference>
<evidence type="ECO:0000256" key="4">
    <source>
        <dbReference type="ARBA" id="ARBA00010662"/>
    </source>
</evidence>
<dbReference type="NCBIfam" id="TIGR01198">
    <property type="entry name" value="pgl"/>
    <property type="match status" value="1"/>
</dbReference>
<accession>A0A538TJJ0</accession>
<comment type="caution">
    <text evidence="9">The sequence shown here is derived from an EMBL/GenBank/DDBJ whole genome shotgun (WGS) entry which is preliminary data.</text>
</comment>
<dbReference type="SUPFAM" id="SSF100950">
    <property type="entry name" value="NagB/RpiA/CoA transferase-like"/>
    <property type="match status" value="1"/>
</dbReference>
<feature type="domain" description="Glucosamine/galactosamine-6-phosphate isomerase" evidence="8">
    <location>
        <begin position="11"/>
        <end position="219"/>
    </location>
</feature>
<comment type="function">
    <text evidence="2 7">Hydrolysis of 6-phosphogluconolactone to 6-phosphogluconate.</text>
</comment>
<gene>
    <name evidence="7 9" type="primary">pgl</name>
    <name evidence="9" type="ORF">E6K79_08995</name>
</gene>
<protein>
    <recommendedName>
        <fullName evidence="6 7">6-phosphogluconolactonase</fullName>
        <shortName evidence="7">6PGL</shortName>
        <ecNumber evidence="5 7">3.1.1.31</ecNumber>
    </recommendedName>
</protein>
<comment type="pathway">
    <text evidence="3 7">Carbohydrate degradation; pentose phosphate pathway; D-ribulose 5-phosphate from D-glucose 6-phosphate (oxidative stage): step 2/3.</text>
</comment>
<organism evidence="9 10">
    <name type="scientific">Eiseniibacteriota bacterium</name>
    <dbReference type="NCBI Taxonomy" id="2212470"/>
    <lineage>
        <taxon>Bacteria</taxon>
        <taxon>Candidatus Eiseniibacteriota</taxon>
    </lineage>
</organism>
<dbReference type="InterPro" id="IPR006148">
    <property type="entry name" value="Glc/Gal-6P_isomerase"/>
</dbReference>
<dbReference type="PANTHER" id="PTHR11054">
    <property type="entry name" value="6-PHOSPHOGLUCONOLACTONASE"/>
    <property type="match status" value="1"/>
</dbReference>
<dbReference type="InterPro" id="IPR037171">
    <property type="entry name" value="NagB/RpiA_transferase-like"/>
</dbReference>
<evidence type="ECO:0000256" key="2">
    <source>
        <dbReference type="ARBA" id="ARBA00002681"/>
    </source>
</evidence>
<name>A0A538TJJ0_UNCEI</name>
<dbReference type="InterPro" id="IPR039104">
    <property type="entry name" value="6PGL"/>
</dbReference>
<dbReference type="AlphaFoldDB" id="A0A538TJJ0"/>
<dbReference type="Pfam" id="PF01182">
    <property type="entry name" value="Glucosamine_iso"/>
    <property type="match status" value="1"/>
</dbReference>
<evidence type="ECO:0000256" key="7">
    <source>
        <dbReference type="RuleBase" id="RU365095"/>
    </source>
</evidence>
<evidence type="ECO:0000313" key="9">
    <source>
        <dbReference type="EMBL" id="TMQ63773.1"/>
    </source>
</evidence>
<evidence type="ECO:0000256" key="5">
    <source>
        <dbReference type="ARBA" id="ARBA00013198"/>
    </source>
</evidence>
<dbReference type="GO" id="GO:0006098">
    <property type="term" value="P:pentose-phosphate shunt"/>
    <property type="evidence" value="ECO:0007669"/>
    <property type="project" value="UniProtKB-UniPathway"/>
</dbReference>
<reference evidence="9 10" key="1">
    <citation type="journal article" date="2019" name="Nat. Microbiol.">
        <title>Mediterranean grassland soil C-N compound turnover is dependent on rainfall and depth, and is mediated by genomically divergent microorganisms.</title>
        <authorList>
            <person name="Diamond S."/>
            <person name="Andeer P.F."/>
            <person name="Li Z."/>
            <person name="Crits-Christoph A."/>
            <person name="Burstein D."/>
            <person name="Anantharaman K."/>
            <person name="Lane K.R."/>
            <person name="Thomas B.C."/>
            <person name="Pan C."/>
            <person name="Northen T.R."/>
            <person name="Banfield J.F."/>
        </authorList>
    </citation>
    <scope>NUCLEOTIDE SEQUENCE [LARGE SCALE GENOMIC DNA]</scope>
    <source>
        <strain evidence="9">WS_9</strain>
    </source>
</reference>
<comment type="similarity">
    <text evidence="4 7">Belongs to the glucosamine/galactosamine-6-phosphate isomerase family. 6-phosphogluconolactonase subfamily.</text>
</comment>
<keyword evidence="7 9" id="KW-0378">Hydrolase</keyword>
<evidence type="ECO:0000256" key="3">
    <source>
        <dbReference type="ARBA" id="ARBA00004961"/>
    </source>
</evidence>